<keyword evidence="4" id="KW-1185">Reference proteome</keyword>
<feature type="region of interest" description="Disordered" evidence="1">
    <location>
        <begin position="25"/>
        <end position="81"/>
    </location>
</feature>
<evidence type="ECO:0000313" key="3">
    <source>
        <dbReference type="EMBL" id="AKV58727.1"/>
    </source>
</evidence>
<evidence type="ECO:0000256" key="1">
    <source>
        <dbReference type="SAM" id="MobiDB-lite"/>
    </source>
</evidence>
<feature type="signal peptide" evidence="2">
    <location>
        <begin position="1"/>
        <end position="20"/>
    </location>
</feature>
<sequence>MTSSPSRIAAAGIAAIAALAITACSPPNENPSDQKVDTAMSQSADSLASSGSTGAAKTADATNVADASAAQATATAASTTTVTAGADATPLLNNCGVTGLQRPAALNLDCEGGKERLEDIVWDEWTANGASGTATRVTVDPDRVVEGVSVVLGAPQDVDGEVVFSTISVDGQSVNPESNY</sequence>
<dbReference type="PROSITE" id="PS51257">
    <property type="entry name" value="PROKAR_LIPOPROTEIN"/>
    <property type="match status" value="1"/>
</dbReference>
<dbReference type="EMBL" id="CP012342">
    <property type="protein sequence ID" value="AKV58727.1"/>
    <property type="molecule type" value="Genomic_DNA"/>
</dbReference>
<proteinExistence type="predicted"/>
<dbReference type="PATRIC" id="fig|156976.3.peg.1111"/>
<keyword evidence="2" id="KW-0732">Signal</keyword>
<dbReference type="AlphaFoldDB" id="A0A0K1RBC0"/>
<dbReference type="KEGG" id="crie:AK829_05580"/>
<dbReference type="Proteomes" id="UP000060016">
    <property type="component" value="Chromosome"/>
</dbReference>
<feature type="chain" id="PRO_5039168016" description="Secreted protein" evidence="2">
    <location>
        <begin position="21"/>
        <end position="180"/>
    </location>
</feature>
<accession>A0A0K1RBC0</accession>
<name>A0A0K1RBC0_9CORY</name>
<protein>
    <recommendedName>
        <fullName evidence="5">Secreted protein</fullName>
    </recommendedName>
</protein>
<evidence type="ECO:0008006" key="5">
    <source>
        <dbReference type="Google" id="ProtNLM"/>
    </source>
</evidence>
<gene>
    <name evidence="3" type="ORF">AK829_05580</name>
</gene>
<evidence type="ECO:0000256" key="2">
    <source>
        <dbReference type="SAM" id="SignalP"/>
    </source>
</evidence>
<organism evidence="3 4">
    <name type="scientific">Corynebacterium riegelii</name>
    <dbReference type="NCBI Taxonomy" id="156976"/>
    <lineage>
        <taxon>Bacteria</taxon>
        <taxon>Bacillati</taxon>
        <taxon>Actinomycetota</taxon>
        <taxon>Actinomycetes</taxon>
        <taxon>Mycobacteriales</taxon>
        <taxon>Corynebacteriaceae</taxon>
        <taxon>Corynebacterium</taxon>
    </lineage>
</organism>
<feature type="compositionally biased region" description="Low complexity" evidence="1">
    <location>
        <begin position="41"/>
        <end position="81"/>
    </location>
</feature>
<evidence type="ECO:0000313" key="4">
    <source>
        <dbReference type="Proteomes" id="UP000060016"/>
    </source>
</evidence>
<reference evidence="3 4" key="1">
    <citation type="submission" date="2015-08" db="EMBL/GenBank/DDBJ databases">
        <authorList>
            <person name="Babu N.S."/>
            <person name="Beckwith C.J."/>
            <person name="Beseler K.G."/>
            <person name="Brison A."/>
            <person name="Carone J.V."/>
            <person name="Caskin T.P."/>
            <person name="Diamond M."/>
            <person name="Durham M.E."/>
            <person name="Foxe J.M."/>
            <person name="Go M."/>
            <person name="Henderson B.A."/>
            <person name="Jones I.B."/>
            <person name="McGettigan J.A."/>
            <person name="Micheletti S.J."/>
            <person name="Nasrallah M.E."/>
            <person name="Ortiz D."/>
            <person name="Piller C.R."/>
            <person name="Privatt S.R."/>
            <person name="Schneider S.L."/>
            <person name="Sharp S."/>
            <person name="Smith T.C."/>
            <person name="Stanton J.D."/>
            <person name="Ullery H.E."/>
            <person name="Wilson R.J."/>
            <person name="Serrano M.G."/>
            <person name="Buck G."/>
            <person name="Lee V."/>
            <person name="Wang Y."/>
            <person name="Carvalho R."/>
            <person name="Voegtly L."/>
            <person name="Shi R."/>
            <person name="Duckworth R."/>
            <person name="Johnson A."/>
            <person name="Loviza R."/>
            <person name="Walstead R."/>
            <person name="Shah Z."/>
            <person name="Kiflezghi M."/>
            <person name="Wade K."/>
            <person name="Ball S.L."/>
            <person name="Bradley K.W."/>
            <person name="Asai D.J."/>
            <person name="Bowman C.A."/>
            <person name="Russell D.A."/>
            <person name="Pope W.H."/>
            <person name="Jacobs-Sera D."/>
            <person name="Hendrix R.W."/>
            <person name="Hatfull G.F."/>
        </authorList>
    </citation>
    <scope>NUCLEOTIDE SEQUENCE [LARGE SCALE GENOMIC DNA]</scope>
    <source>
        <strain evidence="3 4">PUDD_83A45</strain>
    </source>
</reference>
<dbReference type="RefSeq" id="WP_052204949.1">
    <property type="nucleotide sequence ID" value="NZ_BAAAGW010000018.1"/>
</dbReference>
<dbReference type="STRING" id="156976.AK829_05580"/>